<dbReference type="EMBL" id="ML976983">
    <property type="protein sequence ID" value="KAF1960457.1"/>
    <property type="molecule type" value="Genomic_DNA"/>
</dbReference>
<reference evidence="2" key="1">
    <citation type="journal article" date="2020" name="Stud. Mycol.">
        <title>101 Dothideomycetes genomes: a test case for predicting lifestyles and emergence of pathogens.</title>
        <authorList>
            <person name="Haridas S."/>
            <person name="Albert R."/>
            <person name="Binder M."/>
            <person name="Bloem J."/>
            <person name="Labutti K."/>
            <person name="Salamov A."/>
            <person name="Andreopoulos B."/>
            <person name="Baker S."/>
            <person name="Barry K."/>
            <person name="Bills G."/>
            <person name="Bluhm B."/>
            <person name="Cannon C."/>
            <person name="Castanera R."/>
            <person name="Culley D."/>
            <person name="Daum C."/>
            <person name="Ezra D."/>
            <person name="Gonzalez J."/>
            <person name="Henrissat B."/>
            <person name="Kuo A."/>
            <person name="Liang C."/>
            <person name="Lipzen A."/>
            <person name="Lutzoni F."/>
            <person name="Magnuson J."/>
            <person name="Mondo S."/>
            <person name="Nolan M."/>
            <person name="Ohm R."/>
            <person name="Pangilinan J."/>
            <person name="Park H.-J."/>
            <person name="Ramirez L."/>
            <person name="Alfaro M."/>
            <person name="Sun H."/>
            <person name="Tritt A."/>
            <person name="Yoshinaga Y."/>
            <person name="Zwiers L.-H."/>
            <person name="Turgeon B."/>
            <person name="Goodwin S."/>
            <person name="Spatafora J."/>
            <person name="Crous P."/>
            <person name="Grigoriev I."/>
        </authorList>
    </citation>
    <scope>NUCLEOTIDE SEQUENCE</scope>
    <source>
        <strain evidence="2">CBS 675.92</strain>
    </source>
</reference>
<dbReference type="GO" id="GO:0016740">
    <property type="term" value="F:transferase activity"/>
    <property type="evidence" value="ECO:0007669"/>
    <property type="project" value="UniProtKB-KW"/>
</dbReference>
<organism evidence="2 3">
    <name type="scientific">Byssothecium circinans</name>
    <dbReference type="NCBI Taxonomy" id="147558"/>
    <lineage>
        <taxon>Eukaryota</taxon>
        <taxon>Fungi</taxon>
        <taxon>Dikarya</taxon>
        <taxon>Ascomycota</taxon>
        <taxon>Pezizomycotina</taxon>
        <taxon>Dothideomycetes</taxon>
        <taxon>Pleosporomycetidae</taxon>
        <taxon>Pleosporales</taxon>
        <taxon>Massarineae</taxon>
        <taxon>Massarinaceae</taxon>
        <taxon>Byssothecium</taxon>
    </lineage>
</organism>
<sequence>MKPATPAQKVIATRERCLSKYLMILKAPTPRMASNTLYLSSLDQNTVRVYTQSILLFPFPDGKQAEAAITALSDGLRETLRMFPFLAGQLSLTGAGKLVLKYPTEIAGPRESSIFAKKNIPLSSGFPHSYEELKRKGMPPSAFKAEIFRPDDLLQYSGIPTNGEGIVDFTKSKAPALRVQANFIPGGLVLSTYYHHAVMDCSGIHNFWKWYAHHISTISNFSNGILDEPQVFPNQSTMRHDLDAQTPAPPRGVRATAEAYMDGTYSYPKTLPEDSSCSLRYFVVPAQRIRDFRDTLKSQFPENSPPTICNVLAALVWIHVTRARAARIGDCGQKETGIGIAIDMRRRMDPPLSLDYMGNMAPFVKGSMKIADLIEEECVTEKTIVHAIHKIKQTIAKVNNNWVQGQLTFFKSIEDIKDTECALGFRFGLDIYITSWMNFGADIQWGIPGTDLSTGSLNGRPDFIRKTYGPSDGGIMIMPRRRSFVDGKEAPYEVMVRLASCDMETLLNEKGGFKSWTDNVID</sequence>
<keyword evidence="1" id="KW-0808">Transferase</keyword>
<dbReference type="InterPro" id="IPR051283">
    <property type="entry name" value="Sec_Metabolite_Acyltrans"/>
</dbReference>
<dbReference type="PANTHER" id="PTHR31896:SF64">
    <property type="entry name" value="TRICHOTHECENE 3-O-ACETYLTRANSFERASE"/>
    <property type="match status" value="1"/>
</dbReference>
<dbReference type="OrthoDB" id="1862401at2759"/>
<dbReference type="Pfam" id="PF02458">
    <property type="entry name" value="Transferase"/>
    <property type="match status" value="2"/>
</dbReference>
<protein>
    <submittedName>
        <fullName evidence="2">Trichothecene 3-O-acetyltransferas-like protein</fullName>
    </submittedName>
</protein>
<name>A0A6A5UH81_9PLEO</name>
<evidence type="ECO:0000256" key="1">
    <source>
        <dbReference type="ARBA" id="ARBA00022679"/>
    </source>
</evidence>
<gene>
    <name evidence="2" type="ORF">CC80DRAFT_544902</name>
</gene>
<keyword evidence="3" id="KW-1185">Reference proteome</keyword>
<dbReference type="AlphaFoldDB" id="A0A6A5UH81"/>
<dbReference type="Gene3D" id="3.30.559.10">
    <property type="entry name" value="Chloramphenicol acetyltransferase-like domain"/>
    <property type="match status" value="2"/>
</dbReference>
<dbReference type="InterPro" id="IPR023213">
    <property type="entry name" value="CAT-like_dom_sf"/>
</dbReference>
<dbReference type="PANTHER" id="PTHR31896">
    <property type="entry name" value="FAMILY REGULATORY PROTEIN, PUTATIVE (AFU_ORTHOLOGUE AFUA_3G14730)-RELATED"/>
    <property type="match status" value="1"/>
</dbReference>
<evidence type="ECO:0000313" key="2">
    <source>
        <dbReference type="EMBL" id="KAF1960457.1"/>
    </source>
</evidence>
<dbReference type="Proteomes" id="UP000800035">
    <property type="component" value="Unassembled WGS sequence"/>
</dbReference>
<accession>A0A6A5UH81</accession>
<proteinExistence type="predicted"/>
<evidence type="ECO:0000313" key="3">
    <source>
        <dbReference type="Proteomes" id="UP000800035"/>
    </source>
</evidence>